<evidence type="ECO:0000313" key="2">
    <source>
        <dbReference type="EMBL" id="REK71290.1"/>
    </source>
</evidence>
<proteinExistence type="predicted"/>
<organism evidence="2 3">
    <name type="scientific">Paenibacillus paeoniae</name>
    <dbReference type="NCBI Taxonomy" id="2292705"/>
    <lineage>
        <taxon>Bacteria</taxon>
        <taxon>Bacillati</taxon>
        <taxon>Bacillota</taxon>
        <taxon>Bacilli</taxon>
        <taxon>Bacillales</taxon>
        <taxon>Paenibacillaceae</taxon>
        <taxon>Paenibacillus</taxon>
    </lineage>
</organism>
<dbReference type="InterPro" id="IPR048136">
    <property type="entry name" value="STM3941-like"/>
</dbReference>
<dbReference type="EMBL" id="QUBQ01000006">
    <property type="protein sequence ID" value="REK71290.1"/>
    <property type="molecule type" value="Genomic_DNA"/>
</dbReference>
<keyword evidence="1" id="KW-1133">Transmembrane helix</keyword>
<evidence type="ECO:0000313" key="3">
    <source>
        <dbReference type="Proteomes" id="UP000261905"/>
    </source>
</evidence>
<keyword evidence="3" id="KW-1185">Reference proteome</keyword>
<protein>
    <recommendedName>
        <fullName evidence="4">PH domain-containing protein</fullName>
    </recommendedName>
</protein>
<comment type="caution">
    <text evidence="2">The sequence shown here is derived from an EMBL/GenBank/DDBJ whole genome shotgun (WGS) entry which is preliminary data.</text>
</comment>
<feature type="transmembrane region" description="Helical" evidence="1">
    <location>
        <begin position="40"/>
        <end position="59"/>
    </location>
</feature>
<accession>A0A371P704</accession>
<dbReference type="RefSeq" id="WP_116049345.1">
    <property type="nucleotide sequence ID" value="NZ_QUBQ01000006.1"/>
</dbReference>
<reference evidence="2 3" key="1">
    <citation type="submission" date="2018-08" db="EMBL/GenBank/DDBJ databases">
        <title>Paenibacillus sp. M4BSY-1, whole genome shotgun sequence.</title>
        <authorList>
            <person name="Tuo L."/>
        </authorList>
    </citation>
    <scope>NUCLEOTIDE SEQUENCE [LARGE SCALE GENOMIC DNA]</scope>
    <source>
        <strain evidence="2 3">M4BSY-1</strain>
    </source>
</reference>
<evidence type="ECO:0008006" key="4">
    <source>
        <dbReference type="Google" id="ProtNLM"/>
    </source>
</evidence>
<dbReference type="AlphaFoldDB" id="A0A371P704"/>
<dbReference type="Proteomes" id="UP000261905">
    <property type="component" value="Unassembled WGS sequence"/>
</dbReference>
<sequence length="182" mass="20220">MSEFGYYRKRGRLIVMSILGIAGVLIGLYLIGLAWSNGDIGIGLIGSLIAIIFVGVAIYNMRILLAASPVLTLSEKGILDRSTYMSGGLIRWEEIEHIGIEQLQGWVFLVIHTYDRKLMINRYSGLKRLLILFNKGLSDGQVHIPFRLLACEPGELLENVARFYGEKGQADTDLYIDSQIGG</sequence>
<evidence type="ECO:0000256" key="1">
    <source>
        <dbReference type="SAM" id="Phobius"/>
    </source>
</evidence>
<keyword evidence="1" id="KW-0812">Transmembrane</keyword>
<feature type="transmembrane region" description="Helical" evidence="1">
    <location>
        <begin position="12"/>
        <end position="34"/>
    </location>
</feature>
<dbReference type="OrthoDB" id="4764283at2"/>
<keyword evidence="1" id="KW-0472">Membrane</keyword>
<gene>
    <name evidence="2" type="ORF">DX130_22900</name>
</gene>
<dbReference type="NCBIfam" id="NF041635">
    <property type="entry name" value="STM3941_fam"/>
    <property type="match status" value="1"/>
</dbReference>
<name>A0A371P704_9BACL</name>